<dbReference type="InterPro" id="IPR036117">
    <property type="entry name" value="DhaL_dom_sf"/>
</dbReference>
<dbReference type="InterPro" id="IPR033470">
    <property type="entry name" value="FakA-like_C"/>
</dbReference>
<name>A0A381Q4G3_9ZZZZ</name>
<organism evidence="2">
    <name type="scientific">marine metagenome</name>
    <dbReference type="NCBI Taxonomy" id="408172"/>
    <lineage>
        <taxon>unclassified sequences</taxon>
        <taxon>metagenomes</taxon>
        <taxon>ecological metagenomes</taxon>
    </lineage>
</organism>
<dbReference type="GO" id="GO:0006071">
    <property type="term" value="P:glycerol metabolic process"/>
    <property type="evidence" value="ECO:0007669"/>
    <property type="project" value="InterPro"/>
</dbReference>
<evidence type="ECO:0000259" key="1">
    <source>
        <dbReference type="PROSITE" id="PS51480"/>
    </source>
</evidence>
<feature type="domain" description="DhaL" evidence="1">
    <location>
        <begin position="9"/>
        <end position="204"/>
    </location>
</feature>
<dbReference type="InterPro" id="IPR004007">
    <property type="entry name" value="DhaL_dom"/>
</dbReference>
<dbReference type="InterPro" id="IPR048394">
    <property type="entry name" value="FakA-like_M"/>
</dbReference>
<dbReference type="Gene3D" id="1.25.40.340">
    <property type="match status" value="1"/>
</dbReference>
<dbReference type="InterPro" id="IPR050270">
    <property type="entry name" value="DegV_domain_contain"/>
</dbReference>
<dbReference type="NCBIfam" id="TIGR03599">
    <property type="entry name" value="YloV"/>
    <property type="match status" value="1"/>
</dbReference>
<evidence type="ECO:0000313" key="2">
    <source>
        <dbReference type="EMBL" id="SUZ73818.1"/>
    </source>
</evidence>
<dbReference type="Pfam" id="PF21645">
    <property type="entry name" value="FakA-like_M"/>
    <property type="match status" value="1"/>
</dbReference>
<dbReference type="Pfam" id="PF13684">
    <property type="entry name" value="FakA-like_C"/>
    <property type="match status" value="1"/>
</dbReference>
<dbReference type="EMBL" id="UINC01001192">
    <property type="protein sequence ID" value="SUZ73818.1"/>
    <property type="molecule type" value="Genomic_DNA"/>
</dbReference>
<gene>
    <name evidence="2" type="ORF">METZ01_LOCUS26672</name>
</gene>
<dbReference type="SMART" id="SM01121">
    <property type="entry name" value="Dak1_2"/>
    <property type="match status" value="1"/>
</dbReference>
<reference evidence="2" key="1">
    <citation type="submission" date="2018-05" db="EMBL/GenBank/DDBJ databases">
        <authorList>
            <person name="Lanie J.A."/>
            <person name="Ng W.-L."/>
            <person name="Kazmierczak K.M."/>
            <person name="Andrzejewski T.M."/>
            <person name="Davidsen T.M."/>
            <person name="Wayne K.J."/>
            <person name="Tettelin H."/>
            <person name="Glass J.I."/>
            <person name="Rusch D."/>
            <person name="Podicherti R."/>
            <person name="Tsui H.-C.T."/>
            <person name="Winkler M.E."/>
        </authorList>
    </citation>
    <scope>NUCLEOTIDE SEQUENCE</scope>
</reference>
<dbReference type="GO" id="GO:0004371">
    <property type="term" value="F:glycerone kinase activity"/>
    <property type="evidence" value="ECO:0007669"/>
    <property type="project" value="InterPro"/>
</dbReference>
<dbReference type="SUPFAM" id="SSF101473">
    <property type="entry name" value="DhaL-like"/>
    <property type="match status" value="1"/>
</dbReference>
<protein>
    <recommendedName>
        <fullName evidence="1">DhaL domain-containing protein</fullName>
    </recommendedName>
</protein>
<feature type="non-terminal residue" evidence="2">
    <location>
        <position position="1"/>
    </location>
</feature>
<dbReference type="PROSITE" id="PS51480">
    <property type="entry name" value="DHAL"/>
    <property type="match status" value="1"/>
</dbReference>
<dbReference type="PANTHER" id="PTHR33434">
    <property type="entry name" value="DEGV DOMAIN-CONTAINING PROTEIN DR_1986-RELATED"/>
    <property type="match status" value="1"/>
</dbReference>
<sequence length="547" mass="55652">VTATSLDAAALRGLMGTFRDALISHRDVLNLLNVYPVPDGDTGSNMTMTVESVVAELDGLDAGGPPGMVEVAGAISHGSLMGARGNSGVILSQVLRGLAANFADAGAVDGRTLADGLVAASEAAYRAVMAPVEGTILTVVRESSVAAEATAGGGGDLLAVAESAREAGGESLARTPELLPVLAEAGVVDAGGSGYLLLLDAVLTVVDGRPLPDPPEVAAPVTGGRPDDHGVDEATGTRYEVMYFLDAPDGSIDGFKKAWAALGDSIVVVGGDGVWNCHVHTDDIGGAIEAGIAVGRPNRIRVTDLVEEVEEQAWVRDQISADAEDVGDPVPCAVVAVANGPGIRDIFRSLGVRRVVAGGQSMNPSTADLLAAVEAVPADDVVVLPNNGNVVAAAEQVDAQSDKNVRVVPTRGITEGFASLLEYDPQSTAEDNQTVMAAAAESVVAGEVTVAVRDSGSDVGNIAEGDHLGLTGGKVRVVASTLFEATTGLLGEMVDDSHEIVTMIAGEGAEEAITAAVVSWLEAEHPGVEVEVHDGGQPLYPYFLGVE</sequence>
<dbReference type="SMART" id="SM01120">
    <property type="entry name" value="Dak2"/>
    <property type="match status" value="1"/>
</dbReference>
<dbReference type="Pfam" id="PF02734">
    <property type="entry name" value="Dak2"/>
    <property type="match status" value="1"/>
</dbReference>
<proteinExistence type="predicted"/>
<dbReference type="PANTHER" id="PTHR33434:SF4">
    <property type="entry name" value="PHOSPHATASE PROTEIN"/>
    <property type="match status" value="1"/>
</dbReference>
<accession>A0A381Q4G3</accession>
<dbReference type="InterPro" id="IPR019986">
    <property type="entry name" value="YloV-like"/>
</dbReference>
<dbReference type="AlphaFoldDB" id="A0A381Q4G3"/>